<sequence length="79" mass="8291">MTTTVATTAERRSMSVVATVSTLAWTACPSAWAEEISPYAGVVDVTVLLALAYLAKLGNDKSARASEAKTKTSRAGKKK</sequence>
<dbReference type="AlphaFoldDB" id="A0A1Y5ICE7"/>
<evidence type="ECO:0000256" key="1">
    <source>
        <dbReference type="SAM" id="MobiDB-lite"/>
    </source>
</evidence>
<evidence type="ECO:0000313" key="2">
    <source>
        <dbReference type="EMBL" id="OUS47258.1"/>
    </source>
</evidence>
<name>A0A1Y5ICE7_OSTTA</name>
<proteinExistence type="predicted"/>
<protein>
    <submittedName>
        <fullName evidence="2">Uncharacterized protein</fullName>
    </submittedName>
</protein>
<gene>
    <name evidence="2" type="ORF">BE221DRAFT_144925</name>
</gene>
<feature type="region of interest" description="Disordered" evidence="1">
    <location>
        <begin position="60"/>
        <end position="79"/>
    </location>
</feature>
<dbReference type="Proteomes" id="UP000195557">
    <property type="component" value="Unassembled WGS sequence"/>
</dbReference>
<accession>A0A1Y5ICE7</accession>
<reference evidence="2" key="1">
    <citation type="submission" date="2017-04" db="EMBL/GenBank/DDBJ databases">
        <title>Population genomics of picophytoplankton unveils novel chromosome hypervariability.</title>
        <authorList>
            <consortium name="DOE Joint Genome Institute"/>
            <person name="Blanc-Mathieu R."/>
            <person name="Krasovec M."/>
            <person name="Hebrard M."/>
            <person name="Yau S."/>
            <person name="Desgranges E."/>
            <person name="Martin J."/>
            <person name="Schackwitz W."/>
            <person name="Kuo A."/>
            <person name="Salin G."/>
            <person name="Donnadieu C."/>
            <person name="Desdevises Y."/>
            <person name="Sanchez-Ferandin S."/>
            <person name="Moreau H."/>
            <person name="Rivals E."/>
            <person name="Grigoriev I.V."/>
            <person name="Grimsley N."/>
            <person name="Eyre-Walker A."/>
            <person name="Piganeau G."/>
        </authorList>
    </citation>
    <scope>NUCLEOTIDE SEQUENCE [LARGE SCALE GENOMIC DNA]</scope>
    <source>
        <strain evidence="2">RCC 1115</strain>
    </source>
</reference>
<organism evidence="2">
    <name type="scientific">Ostreococcus tauri</name>
    <name type="common">Marine green alga</name>
    <dbReference type="NCBI Taxonomy" id="70448"/>
    <lineage>
        <taxon>Eukaryota</taxon>
        <taxon>Viridiplantae</taxon>
        <taxon>Chlorophyta</taxon>
        <taxon>Mamiellophyceae</taxon>
        <taxon>Mamiellales</taxon>
        <taxon>Bathycoccaceae</taxon>
        <taxon>Ostreococcus</taxon>
    </lineage>
</organism>
<dbReference type="EMBL" id="KZ155778">
    <property type="protein sequence ID" value="OUS47258.1"/>
    <property type="molecule type" value="Genomic_DNA"/>
</dbReference>
<feature type="compositionally biased region" description="Basic and acidic residues" evidence="1">
    <location>
        <begin position="60"/>
        <end position="70"/>
    </location>
</feature>